<keyword evidence="2" id="KW-1185">Reference proteome</keyword>
<name>A0A7J8LTS3_9ROSI</name>
<organism evidence="1 2">
    <name type="scientific">Gossypium lobatum</name>
    <dbReference type="NCBI Taxonomy" id="34289"/>
    <lineage>
        <taxon>Eukaryota</taxon>
        <taxon>Viridiplantae</taxon>
        <taxon>Streptophyta</taxon>
        <taxon>Embryophyta</taxon>
        <taxon>Tracheophyta</taxon>
        <taxon>Spermatophyta</taxon>
        <taxon>Magnoliopsida</taxon>
        <taxon>eudicotyledons</taxon>
        <taxon>Gunneridae</taxon>
        <taxon>Pentapetalae</taxon>
        <taxon>rosids</taxon>
        <taxon>malvids</taxon>
        <taxon>Malvales</taxon>
        <taxon>Malvaceae</taxon>
        <taxon>Malvoideae</taxon>
        <taxon>Gossypium</taxon>
    </lineage>
</organism>
<dbReference type="Proteomes" id="UP000593572">
    <property type="component" value="Unassembled WGS sequence"/>
</dbReference>
<dbReference type="EMBL" id="JABEZX010000005">
    <property type="protein sequence ID" value="MBA0555826.1"/>
    <property type="molecule type" value="Genomic_DNA"/>
</dbReference>
<reference evidence="1 2" key="1">
    <citation type="journal article" date="2019" name="Genome Biol. Evol.">
        <title>Insights into the evolution of the New World diploid cottons (Gossypium, subgenus Houzingenia) based on genome sequencing.</title>
        <authorList>
            <person name="Grover C.E."/>
            <person name="Arick M.A. 2nd"/>
            <person name="Thrash A."/>
            <person name="Conover J.L."/>
            <person name="Sanders W.S."/>
            <person name="Peterson D.G."/>
            <person name="Frelichowski J.E."/>
            <person name="Scheffler J.A."/>
            <person name="Scheffler B.E."/>
            <person name="Wendel J.F."/>
        </authorList>
    </citation>
    <scope>NUCLEOTIDE SEQUENCE [LARGE SCALE GENOMIC DNA]</scope>
    <source>
        <strain evidence="1">157</strain>
        <tissue evidence="1">Leaf</tissue>
    </source>
</reference>
<evidence type="ECO:0000313" key="1">
    <source>
        <dbReference type="EMBL" id="MBA0555826.1"/>
    </source>
</evidence>
<evidence type="ECO:0000313" key="2">
    <source>
        <dbReference type="Proteomes" id="UP000593572"/>
    </source>
</evidence>
<dbReference type="AlphaFoldDB" id="A0A7J8LTS3"/>
<gene>
    <name evidence="1" type="ORF">Golob_025981</name>
</gene>
<accession>A0A7J8LTS3</accession>
<sequence length="109" mass="12108">MFERSIETTVKLNSNLLDLNMYLSVTFKENLDPNPTSNSGTERVVNGRFGRALNKTLLERGGRFKLAGNSRVSLLEAMNSMAELLSAQVDNFTDKTDDHDSGVKAYATF</sequence>
<comment type="caution">
    <text evidence="1">The sequence shown here is derived from an EMBL/GenBank/DDBJ whole genome shotgun (WGS) entry which is preliminary data.</text>
</comment>
<proteinExistence type="predicted"/>
<protein>
    <submittedName>
        <fullName evidence="1">Uncharacterized protein</fullName>
    </submittedName>
</protein>